<feature type="compositionally biased region" description="Low complexity" evidence="1">
    <location>
        <begin position="83"/>
        <end position="95"/>
    </location>
</feature>
<feature type="compositionally biased region" description="Basic and acidic residues" evidence="1">
    <location>
        <begin position="108"/>
        <end position="119"/>
    </location>
</feature>
<comment type="caution">
    <text evidence="2">The sequence shown here is derived from an EMBL/GenBank/DDBJ whole genome shotgun (WGS) entry which is preliminary data.</text>
</comment>
<organism evidence="2 3">
    <name type="scientific">Coregonus suidteri</name>
    <dbReference type="NCBI Taxonomy" id="861788"/>
    <lineage>
        <taxon>Eukaryota</taxon>
        <taxon>Metazoa</taxon>
        <taxon>Chordata</taxon>
        <taxon>Craniata</taxon>
        <taxon>Vertebrata</taxon>
        <taxon>Euteleostomi</taxon>
        <taxon>Actinopterygii</taxon>
        <taxon>Neopterygii</taxon>
        <taxon>Teleostei</taxon>
        <taxon>Protacanthopterygii</taxon>
        <taxon>Salmoniformes</taxon>
        <taxon>Salmonidae</taxon>
        <taxon>Coregoninae</taxon>
        <taxon>Coregonus</taxon>
    </lineage>
</organism>
<dbReference type="Proteomes" id="UP001356427">
    <property type="component" value="Unassembled WGS sequence"/>
</dbReference>
<feature type="region of interest" description="Disordered" evidence="1">
    <location>
        <begin position="58"/>
        <end position="129"/>
    </location>
</feature>
<sequence>EDLRCRYSAPVSSCPSQAQKITTSAKLPLRPRLMKHHRRWKLVDLLMQQLASTSSLPVLTETSSPGPGIDSSLAPPLLPPPLENSDSSSSESAGPLSPPPLPENQADDCQRPSGAHESDPPSVKTGGRSLCAIGMERGPCQPVKFLPSASFITWSWSTRCKLSVQTTKV</sequence>
<feature type="region of interest" description="Disordered" evidence="1">
    <location>
        <begin position="1"/>
        <end position="25"/>
    </location>
</feature>
<keyword evidence="3" id="KW-1185">Reference proteome</keyword>
<dbReference type="AlphaFoldDB" id="A0AAN8MBF6"/>
<evidence type="ECO:0000313" key="2">
    <source>
        <dbReference type="EMBL" id="KAK6323322.1"/>
    </source>
</evidence>
<evidence type="ECO:0000256" key="1">
    <source>
        <dbReference type="SAM" id="MobiDB-lite"/>
    </source>
</evidence>
<proteinExistence type="predicted"/>
<feature type="compositionally biased region" description="Polar residues" evidence="1">
    <location>
        <begin position="10"/>
        <end position="25"/>
    </location>
</feature>
<reference evidence="2 3" key="1">
    <citation type="submission" date="2021-04" db="EMBL/GenBank/DDBJ databases">
        <authorList>
            <person name="De Guttry C."/>
            <person name="Zahm M."/>
            <person name="Klopp C."/>
            <person name="Cabau C."/>
            <person name="Louis A."/>
            <person name="Berthelot C."/>
            <person name="Parey E."/>
            <person name="Roest Crollius H."/>
            <person name="Montfort J."/>
            <person name="Robinson-Rechavi M."/>
            <person name="Bucao C."/>
            <person name="Bouchez O."/>
            <person name="Gislard M."/>
            <person name="Lluch J."/>
            <person name="Milhes M."/>
            <person name="Lampietro C."/>
            <person name="Lopez Roques C."/>
            <person name="Donnadieu C."/>
            <person name="Braasch I."/>
            <person name="Desvignes T."/>
            <person name="Postlethwait J."/>
            <person name="Bobe J."/>
            <person name="Wedekind C."/>
            <person name="Guiguen Y."/>
        </authorList>
    </citation>
    <scope>NUCLEOTIDE SEQUENCE [LARGE SCALE GENOMIC DNA]</scope>
    <source>
        <strain evidence="2">Cs_M1</strain>
        <tissue evidence="2">Blood</tissue>
    </source>
</reference>
<dbReference type="EMBL" id="JAGTTL010000004">
    <property type="protein sequence ID" value="KAK6323322.1"/>
    <property type="molecule type" value="Genomic_DNA"/>
</dbReference>
<accession>A0AAN8MBF6</accession>
<protein>
    <submittedName>
        <fullName evidence="2">Uncharacterized protein</fullName>
    </submittedName>
</protein>
<gene>
    <name evidence="2" type="ORF">J4Q44_G00056610</name>
</gene>
<evidence type="ECO:0000313" key="3">
    <source>
        <dbReference type="Proteomes" id="UP001356427"/>
    </source>
</evidence>
<feature type="non-terminal residue" evidence="2">
    <location>
        <position position="1"/>
    </location>
</feature>
<name>A0AAN8MBF6_9TELE</name>